<evidence type="ECO:0000256" key="17">
    <source>
        <dbReference type="RuleBase" id="RU003825"/>
    </source>
</evidence>
<dbReference type="Pfam" id="PF00485">
    <property type="entry name" value="PRK"/>
    <property type="match status" value="1"/>
</dbReference>
<evidence type="ECO:0000313" key="20">
    <source>
        <dbReference type="Proteomes" id="UP000019202"/>
    </source>
</evidence>
<evidence type="ECO:0000313" key="19">
    <source>
        <dbReference type="EMBL" id="CDL83028.1"/>
    </source>
</evidence>
<feature type="binding site" evidence="16">
    <location>
        <begin position="30"/>
        <end position="37"/>
    </location>
    <ligand>
        <name>ATP</name>
        <dbReference type="ChEBI" id="CHEBI:30616"/>
    </ligand>
</feature>
<dbReference type="SUPFAM" id="SSF52540">
    <property type="entry name" value="P-loop containing nucleoside triphosphate hydrolases"/>
    <property type="match status" value="1"/>
</dbReference>
<feature type="domain" description="Phosphoribulokinase/uridine kinase" evidence="18">
    <location>
        <begin position="25"/>
        <end position="214"/>
    </location>
</feature>
<reference evidence="19" key="1">
    <citation type="submission" date="2013-11" db="EMBL/GenBank/DDBJ databases">
        <title>Draft genome sequence and annotation of the entomopathogenic bacteria, Xenorhabdus cabanillasi strain JM26 and Xenorhabdus szentirmai strain DSM 16338.</title>
        <authorList>
            <person name="Gualtieri M."/>
            <person name="Ogier J.C."/>
            <person name="Pages S."/>
            <person name="Givaudan A."/>
            <person name="Gaudriault S."/>
        </authorList>
    </citation>
    <scope>NUCLEOTIDE SEQUENCE [LARGE SCALE GENOMIC DNA]</scope>
    <source>
        <strain evidence="19">DSM 16338</strain>
    </source>
</reference>
<evidence type="ECO:0000256" key="2">
    <source>
        <dbReference type="ARBA" id="ARBA00004690"/>
    </source>
</evidence>
<evidence type="ECO:0000256" key="5">
    <source>
        <dbReference type="ARBA" id="ARBA00012137"/>
    </source>
</evidence>
<dbReference type="PRINTS" id="PR00988">
    <property type="entry name" value="URIDINKINASE"/>
</dbReference>
<dbReference type="Gene3D" id="3.40.50.300">
    <property type="entry name" value="P-loop containing nucleotide triphosphate hydrolases"/>
    <property type="match status" value="1"/>
</dbReference>
<dbReference type="GO" id="GO:0044206">
    <property type="term" value="P:UMP salvage"/>
    <property type="evidence" value="ECO:0007669"/>
    <property type="project" value="UniProtKB-UniRule"/>
</dbReference>
<comment type="catalytic activity">
    <reaction evidence="14 17">
        <text>cytidine + ATP = CMP + ADP + H(+)</text>
        <dbReference type="Rhea" id="RHEA:24674"/>
        <dbReference type="ChEBI" id="CHEBI:15378"/>
        <dbReference type="ChEBI" id="CHEBI:17562"/>
        <dbReference type="ChEBI" id="CHEBI:30616"/>
        <dbReference type="ChEBI" id="CHEBI:60377"/>
        <dbReference type="ChEBI" id="CHEBI:456216"/>
        <dbReference type="EC" id="2.7.1.48"/>
    </reaction>
</comment>
<comment type="catalytic activity">
    <reaction evidence="15 16 17">
        <text>uridine + ATP = UMP + ADP + H(+)</text>
        <dbReference type="Rhea" id="RHEA:16825"/>
        <dbReference type="ChEBI" id="CHEBI:15378"/>
        <dbReference type="ChEBI" id="CHEBI:16704"/>
        <dbReference type="ChEBI" id="CHEBI:30616"/>
        <dbReference type="ChEBI" id="CHEBI:57865"/>
        <dbReference type="ChEBI" id="CHEBI:456216"/>
        <dbReference type="EC" id="2.7.1.48"/>
    </reaction>
</comment>
<organism evidence="19 20">
    <name type="scientific">Xenorhabdus szentirmaii DSM 16338</name>
    <dbReference type="NCBI Taxonomy" id="1427518"/>
    <lineage>
        <taxon>Bacteria</taxon>
        <taxon>Pseudomonadati</taxon>
        <taxon>Pseudomonadota</taxon>
        <taxon>Gammaproteobacteria</taxon>
        <taxon>Enterobacterales</taxon>
        <taxon>Morganellaceae</taxon>
        <taxon>Xenorhabdus</taxon>
    </lineage>
</organism>
<dbReference type="InterPro" id="IPR000764">
    <property type="entry name" value="Uridine_kinase-like"/>
</dbReference>
<comment type="pathway">
    <text evidence="2 16 17">Pyrimidine metabolism; UMP biosynthesis via salvage pathway; UMP from uridine: step 1/1.</text>
</comment>
<dbReference type="InterPro" id="IPR027417">
    <property type="entry name" value="P-loop_NTPase"/>
</dbReference>
<dbReference type="CDD" id="cd02023">
    <property type="entry name" value="UMPK"/>
    <property type="match status" value="1"/>
</dbReference>
<evidence type="ECO:0000256" key="14">
    <source>
        <dbReference type="ARBA" id="ARBA00047436"/>
    </source>
</evidence>
<keyword evidence="11 16" id="KW-0067">ATP-binding</keyword>
<evidence type="ECO:0000256" key="12">
    <source>
        <dbReference type="ARBA" id="ARBA00030641"/>
    </source>
</evidence>
<evidence type="ECO:0000256" key="6">
    <source>
        <dbReference type="ARBA" id="ARBA00021478"/>
    </source>
</evidence>
<dbReference type="AlphaFoldDB" id="W1IYX9"/>
<protein>
    <recommendedName>
        <fullName evidence="6 16">Uridine kinase</fullName>
        <ecNumber evidence="5 16">2.7.1.48</ecNumber>
    </recommendedName>
    <alternativeName>
        <fullName evidence="12 16">Cytidine monophosphokinase</fullName>
    </alternativeName>
    <alternativeName>
        <fullName evidence="13 16">Uridine monophosphokinase</fullName>
    </alternativeName>
</protein>
<gene>
    <name evidence="16 19" type="primary">udk</name>
    <name evidence="19" type="ORF">XSR1_280011</name>
</gene>
<keyword evidence="9 16" id="KW-0547">Nucleotide-binding</keyword>
<evidence type="ECO:0000256" key="1">
    <source>
        <dbReference type="ARBA" id="ARBA00004496"/>
    </source>
</evidence>
<evidence type="ECO:0000256" key="13">
    <source>
        <dbReference type="ARBA" id="ARBA00031452"/>
    </source>
</evidence>
<proteinExistence type="inferred from homology"/>
<keyword evidence="10 16" id="KW-0418">Kinase</keyword>
<keyword evidence="8 16" id="KW-0808">Transferase</keyword>
<evidence type="ECO:0000256" key="16">
    <source>
        <dbReference type="HAMAP-Rule" id="MF_00551"/>
    </source>
</evidence>
<evidence type="ECO:0000256" key="9">
    <source>
        <dbReference type="ARBA" id="ARBA00022741"/>
    </source>
</evidence>
<dbReference type="GO" id="GO:0005524">
    <property type="term" value="F:ATP binding"/>
    <property type="evidence" value="ECO:0007669"/>
    <property type="project" value="UniProtKB-UniRule"/>
</dbReference>
<dbReference type="EMBL" id="CBXF010000086">
    <property type="protein sequence ID" value="CDL83028.1"/>
    <property type="molecule type" value="Genomic_DNA"/>
</dbReference>
<sequence length="228" mass="26518">MFPLYFFFFDQVISIMADEAHKCTIVGISGASASGKSLIANTLYRELRAQVGDHNIGVITEDCYYKDQTNTPMEERYKVNYDHPSSMDHNLLFEHLQALKAGKSIELPQYDYTEHTRKTESLHFKPKRVIILEGILLLTDKRLRQELDFSIFVDTPLDICLMRRIKRDVNERGRSLDSIMEQYQKTVRPMFLQFIEPSKQYADIIVPRGGKNRVAIDILKAKIGQFYE</sequence>
<comment type="pathway">
    <text evidence="3 16 17">Pyrimidine metabolism; CTP biosynthesis via salvage pathway; CTP from cytidine: step 1/3.</text>
</comment>
<evidence type="ECO:0000256" key="4">
    <source>
        <dbReference type="ARBA" id="ARBA00005408"/>
    </source>
</evidence>
<dbReference type="UniPathway" id="UPA00574">
    <property type="reaction ID" value="UER00637"/>
</dbReference>
<dbReference type="GO" id="GO:0004849">
    <property type="term" value="F:uridine kinase activity"/>
    <property type="evidence" value="ECO:0007669"/>
    <property type="project" value="UniProtKB-UniRule"/>
</dbReference>
<evidence type="ECO:0000256" key="3">
    <source>
        <dbReference type="ARBA" id="ARBA00004784"/>
    </source>
</evidence>
<evidence type="ECO:0000256" key="8">
    <source>
        <dbReference type="ARBA" id="ARBA00022679"/>
    </source>
</evidence>
<dbReference type="GO" id="GO:0005737">
    <property type="term" value="C:cytoplasm"/>
    <property type="evidence" value="ECO:0007669"/>
    <property type="project" value="UniProtKB-SubCell"/>
</dbReference>
<evidence type="ECO:0000256" key="15">
    <source>
        <dbReference type="ARBA" id="ARBA00048909"/>
    </source>
</evidence>
<accession>W1IYX9</accession>
<evidence type="ECO:0000259" key="18">
    <source>
        <dbReference type="Pfam" id="PF00485"/>
    </source>
</evidence>
<dbReference type="GO" id="GO:0044211">
    <property type="term" value="P:CTP salvage"/>
    <property type="evidence" value="ECO:0007669"/>
    <property type="project" value="UniProtKB-UniRule"/>
</dbReference>
<dbReference type="Proteomes" id="UP000019202">
    <property type="component" value="Unassembled WGS sequence"/>
</dbReference>
<dbReference type="InterPro" id="IPR006083">
    <property type="entry name" value="PRK/URK"/>
</dbReference>
<dbReference type="HAMAP" id="MF_00551">
    <property type="entry name" value="Uridine_kinase"/>
    <property type="match status" value="1"/>
</dbReference>
<comment type="subcellular location">
    <subcellularLocation>
        <location evidence="1 16 17">Cytoplasm</location>
    </subcellularLocation>
</comment>
<dbReference type="EC" id="2.7.1.48" evidence="5 16"/>
<dbReference type="NCBIfam" id="NF004018">
    <property type="entry name" value="PRK05480.1"/>
    <property type="match status" value="1"/>
</dbReference>
<evidence type="ECO:0000256" key="11">
    <source>
        <dbReference type="ARBA" id="ARBA00022840"/>
    </source>
</evidence>
<keyword evidence="20" id="KW-1185">Reference proteome</keyword>
<name>W1IYX9_9GAMM</name>
<dbReference type="InterPro" id="IPR026008">
    <property type="entry name" value="Uridine_kinase"/>
</dbReference>
<dbReference type="STRING" id="1427518.XSR1_280011"/>
<comment type="caution">
    <text evidence="19">The sequence shown here is derived from an EMBL/GenBank/DDBJ whole genome shotgun (WGS) entry which is preliminary data.</text>
</comment>
<dbReference type="NCBIfam" id="TIGR00235">
    <property type="entry name" value="udk"/>
    <property type="match status" value="1"/>
</dbReference>
<dbReference type="PANTHER" id="PTHR10285">
    <property type="entry name" value="URIDINE KINASE"/>
    <property type="match status" value="1"/>
</dbReference>
<evidence type="ECO:0000256" key="10">
    <source>
        <dbReference type="ARBA" id="ARBA00022777"/>
    </source>
</evidence>
<comment type="similarity">
    <text evidence="4 16 17">Belongs to the uridine kinase family.</text>
</comment>
<dbReference type="UniPathway" id="UPA00579">
    <property type="reaction ID" value="UER00640"/>
</dbReference>
<dbReference type="GO" id="GO:0043771">
    <property type="term" value="F:cytidine kinase activity"/>
    <property type="evidence" value="ECO:0007669"/>
    <property type="project" value="RHEA"/>
</dbReference>
<keyword evidence="7 16" id="KW-0963">Cytoplasm</keyword>
<evidence type="ECO:0000256" key="7">
    <source>
        <dbReference type="ARBA" id="ARBA00022490"/>
    </source>
</evidence>